<name>A0A1X9M857_9BACI</name>
<dbReference type="Proteomes" id="UP000193006">
    <property type="component" value="Chromosome"/>
</dbReference>
<protein>
    <recommendedName>
        <fullName evidence="3">YqzE-like protein</fullName>
    </recommendedName>
</protein>
<accession>A0A1X9M857</accession>
<sequence>MNMYELFINGQEVMQKIKEQQEGHQYTKIKRKRPRKWDLIMKDVFTLIKRDARWWKNIVK</sequence>
<proteinExistence type="predicted"/>
<dbReference type="AlphaFoldDB" id="A0A1X9M857"/>
<gene>
    <name evidence="1" type="ORF">BkAM31D_06950</name>
</gene>
<organism evidence="1 2">
    <name type="scientific">Halalkalibacter krulwichiae</name>
    <dbReference type="NCBI Taxonomy" id="199441"/>
    <lineage>
        <taxon>Bacteria</taxon>
        <taxon>Bacillati</taxon>
        <taxon>Bacillota</taxon>
        <taxon>Bacilli</taxon>
        <taxon>Bacillales</taxon>
        <taxon>Bacillaceae</taxon>
        <taxon>Halalkalibacter</taxon>
    </lineage>
</organism>
<evidence type="ECO:0000313" key="2">
    <source>
        <dbReference type="Proteomes" id="UP000193006"/>
    </source>
</evidence>
<evidence type="ECO:0000313" key="1">
    <source>
        <dbReference type="EMBL" id="ARK29619.1"/>
    </source>
</evidence>
<reference evidence="1 2" key="1">
    <citation type="submission" date="2017-04" db="EMBL/GenBank/DDBJ databases">
        <title>Bacillus krulwichiae AM31D Genome sequencing and assembly.</title>
        <authorList>
            <person name="Krulwich T.A."/>
            <person name="Anastor L."/>
            <person name="Ehrlich R."/>
            <person name="Ehrlich G.D."/>
            <person name="Janto B."/>
        </authorList>
    </citation>
    <scope>NUCLEOTIDE SEQUENCE [LARGE SCALE GENOMIC DNA]</scope>
    <source>
        <strain evidence="1 2">AM31D</strain>
    </source>
</reference>
<dbReference type="RefSeq" id="WP_066154372.1">
    <property type="nucleotide sequence ID" value="NZ_CP020814.1"/>
</dbReference>
<dbReference type="EMBL" id="CP020814">
    <property type="protein sequence ID" value="ARK29619.1"/>
    <property type="molecule type" value="Genomic_DNA"/>
</dbReference>
<dbReference type="STRING" id="199441.BkAM31D_06950"/>
<evidence type="ECO:0008006" key="3">
    <source>
        <dbReference type="Google" id="ProtNLM"/>
    </source>
</evidence>
<keyword evidence="2" id="KW-1185">Reference proteome</keyword>
<dbReference type="KEGG" id="bkw:BkAM31D_06950"/>